<evidence type="ECO:0000313" key="5">
    <source>
        <dbReference type="Proteomes" id="UP000027284"/>
    </source>
</evidence>
<dbReference type="EMBL" id="JMFG01000020">
    <property type="protein sequence ID" value="KDA53500.1"/>
    <property type="molecule type" value="Genomic_DNA"/>
</dbReference>
<dbReference type="InterPro" id="IPR015797">
    <property type="entry name" value="NUDIX_hydrolase-like_dom_sf"/>
</dbReference>
<dbReference type="Gene3D" id="3.90.79.10">
    <property type="entry name" value="Nucleoside Triphosphate Pyrophosphohydrolase"/>
    <property type="match status" value="1"/>
</dbReference>
<dbReference type="InterPro" id="IPR020084">
    <property type="entry name" value="NUDIX_hydrolase_CS"/>
</dbReference>
<dbReference type="InterPro" id="IPR000086">
    <property type="entry name" value="NUDIX_hydrolase_dom"/>
</dbReference>
<dbReference type="PANTHER" id="PTHR43736:SF1">
    <property type="entry name" value="DIHYDRONEOPTERIN TRIPHOSPHATE DIPHOSPHATASE"/>
    <property type="match status" value="1"/>
</dbReference>
<dbReference type="PROSITE" id="PS00893">
    <property type="entry name" value="NUDIX_BOX"/>
    <property type="match status" value="1"/>
</dbReference>
<dbReference type="OrthoDB" id="9810648at2"/>
<comment type="similarity">
    <text evidence="2">Belongs to the Nudix hydrolase family.</text>
</comment>
<proteinExistence type="inferred from homology"/>
<organism evidence="4 5">
    <name type="scientific">Thermoanaerobaculum aquaticum</name>
    <dbReference type="NCBI Taxonomy" id="1312852"/>
    <lineage>
        <taxon>Bacteria</taxon>
        <taxon>Pseudomonadati</taxon>
        <taxon>Acidobacteriota</taxon>
        <taxon>Thermoanaerobaculia</taxon>
        <taxon>Thermoanaerobaculales</taxon>
        <taxon>Thermoanaerobaculaceae</taxon>
        <taxon>Thermoanaerobaculum</taxon>
    </lineage>
</organism>
<evidence type="ECO:0000256" key="2">
    <source>
        <dbReference type="RuleBase" id="RU003476"/>
    </source>
</evidence>
<accession>A0A062XYC0</accession>
<evidence type="ECO:0000313" key="4">
    <source>
        <dbReference type="EMBL" id="KDA53500.1"/>
    </source>
</evidence>
<dbReference type="PANTHER" id="PTHR43736">
    <property type="entry name" value="ADP-RIBOSE PYROPHOSPHATASE"/>
    <property type="match status" value="1"/>
</dbReference>
<name>A0A062XYC0_9BACT</name>
<dbReference type="RefSeq" id="WP_053335067.1">
    <property type="nucleotide sequence ID" value="NZ_JMFG01000020.1"/>
</dbReference>
<dbReference type="AlphaFoldDB" id="A0A062XYC0"/>
<dbReference type="PRINTS" id="PR00502">
    <property type="entry name" value="NUDIXFAMILY"/>
</dbReference>
<protein>
    <submittedName>
        <fullName evidence="4">ADP-ribose pyrophosphatase</fullName>
    </submittedName>
</protein>
<keyword evidence="5" id="KW-1185">Reference proteome</keyword>
<dbReference type="Pfam" id="PF00293">
    <property type="entry name" value="NUDIX"/>
    <property type="match status" value="1"/>
</dbReference>
<dbReference type="Proteomes" id="UP000027284">
    <property type="component" value="Unassembled WGS sequence"/>
</dbReference>
<gene>
    <name evidence="4" type="ORF">EG19_04640</name>
</gene>
<sequence length="139" mass="14775">MTGPKLTVDALVVHPQQGVLLVQRKNEPFAGYWALPGGFVEEGEACEQAVVREVAEETGLSVRVVALFGVYSQPGRDPRGHTVSVVYLCQVVGGEPAGGDDAAAARFFPELEGVLLAFDHARILQDAGFSVGNREPSAR</sequence>
<comment type="caution">
    <text evidence="4">The sequence shown here is derived from an EMBL/GenBank/DDBJ whole genome shotgun (WGS) entry which is preliminary data.</text>
</comment>
<keyword evidence="1 2" id="KW-0378">Hydrolase</keyword>
<evidence type="ECO:0000259" key="3">
    <source>
        <dbReference type="PROSITE" id="PS51462"/>
    </source>
</evidence>
<dbReference type="GO" id="GO:0016787">
    <property type="term" value="F:hydrolase activity"/>
    <property type="evidence" value="ECO:0007669"/>
    <property type="project" value="UniProtKB-KW"/>
</dbReference>
<dbReference type="PROSITE" id="PS51462">
    <property type="entry name" value="NUDIX"/>
    <property type="match status" value="1"/>
</dbReference>
<dbReference type="STRING" id="1312852.EG19_04640"/>
<feature type="domain" description="Nudix hydrolase" evidence="3">
    <location>
        <begin position="3"/>
        <end position="130"/>
    </location>
</feature>
<reference evidence="4 5" key="1">
    <citation type="submission" date="2014-04" db="EMBL/GenBank/DDBJ databases">
        <title>The Genome Sequence of Thermoanaerobaculum aquaticum MP-01, The First Cultivated Group 23 Acidobacterium.</title>
        <authorList>
            <person name="Stamps B.W."/>
            <person name="Losey N.A."/>
            <person name="Lawson P.A."/>
            <person name="Stevenson B.S."/>
        </authorList>
    </citation>
    <scope>NUCLEOTIDE SEQUENCE [LARGE SCALE GENOMIC DNA]</scope>
    <source>
        <strain evidence="4 5">MP-01</strain>
    </source>
</reference>
<dbReference type="CDD" id="cd18873">
    <property type="entry name" value="NUDIX_NadM_like"/>
    <property type="match status" value="1"/>
</dbReference>
<evidence type="ECO:0000256" key="1">
    <source>
        <dbReference type="ARBA" id="ARBA00022801"/>
    </source>
</evidence>
<dbReference type="SUPFAM" id="SSF55811">
    <property type="entry name" value="Nudix"/>
    <property type="match status" value="1"/>
</dbReference>
<dbReference type="InterPro" id="IPR020476">
    <property type="entry name" value="Nudix_hydrolase"/>
</dbReference>